<feature type="region of interest" description="Disordered" evidence="1">
    <location>
        <begin position="708"/>
        <end position="737"/>
    </location>
</feature>
<proteinExistence type="predicted"/>
<reference evidence="2" key="1">
    <citation type="submission" date="2023-03" db="EMBL/GenBank/DDBJ databases">
        <title>Massive genome expansion in bonnet fungi (Mycena s.s.) driven by repeated elements and novel gene families across ecological guilds.</title>
        <authorList>
            <consortium name="Lawrence Berkeley National Laboratory"/>
            <person name="Harder C.B."/>
            <person name="Miyauchi S."/>
            <person name="Viragh M."/>
            <person name="Kuo A."/>
            <person name="Thoen E."/>
            <person name="Andreopoulos B."/>
            <person name="Lu D."/>
            <person name="Skrede I."/>
            <person name="Drula E."/>
            <person name="Henrissat B."/>
            <person name="Morin E."/>
            <person name="Kohler A."/>
            <person name="Barry K."/>
            <person name="LaButti K."/>
            <person name="Morin E."/>
            <person name="Salamov A."/>
            <person name="Lipzen A."/>
            <person name="Mereny Z."/>
            <person name="Hegedus B."/>
            <person name="Baldrian P."/>
            <person name="Stursova M."/>
            <person name="Weitz H."/>
            <person name="Taylor A."/>
            <person name="Grigoriev I.V."/>
            <person name="Nagy L.G."/>
            <person name="Martin F."/>
            <person name="Kauserud H."/>
        </authorList>
    </citation>
    <scope>NUCLEOTIDE SEQUENCE</scope>
    <source>
        <strain evidence="2">CBHHK067</strain>
    </source>
</reference>
<organism evidence="2 3">
    <name type="scientific">Mycena rosella</name>
    <name type="common">Pink bonnet</name>
    <name type="synonym">Agaricus rosellus</name>
    <dbReference type="NCBI Taxonomy" id="1033263"/>
    <lineage>
        <taxon>Eukaryota</taxon>
        <taxon>Fungi</taxon>
        <taxon>Dikarya</taxon>
        <taxon>Basidiomycota</taxon>
        <taxon>Agaricomycotina</taxon>
        <taxon>Agaricomycetes</taxon>
        <taxon>Agaricomycetidae</taxon>
        <taxon>Agaricales</taxon>
        <taxon>Marasmiineae</taxon>
        <taxon>Mycenaceae</taxon>
        <taxon>Mycena</taxon>
    </lineage>
</organism>
<dbReference type="AlphaFoldDB" id="A0AAD7GSW2"/>
<feature type="compositionally biased region" description="Polar residues" evidence="1">
    <location>
        <begin position="104"/>
        <end position="114"/>
    </location>
</feature>
<feature type="region of interest" description="Disordered" evidence="1">
    <location>
        <begin position="463"/>
        <end position="488"/>
    </location>
</feature>
<name>A0AAD7GSW2_MYCRO</name>
<feature type="compositionally biased region" description="Gly residues" evidence="1">
    <location>
        <begin position="727"/>
        <end position="736"/>
    </location>
</feature>
<feature type="compositionally biased region" description="Basic and acidic residues" evidence="1">
    <location>
        <begin position="71"/>
        <end position="86"/>
    </location>
</feature>
<feature type="region of interest" description="Disordered" evidence="1">
    <location>
        <begin position="56"/>
        <end position="152"/>
    </location>
</feature>
<evidence type="ECO:0000313" key="3">
    <source>
        <dbReference type="Proteomes" id="UP001221757"/>
    </source>
</evidence>
<keyword evidence="3" id="KW-1185">Reference proteome</keyword>
<gene>
    <name evidence="2" type="ORF">B0H17DRAFT_1126874</name>
</gene>
<sequence length="903" mass="98638">MHHMLDFPKLAFLPLSSILDASPTVSSSIRARFCLMLILPPPLPFSLEAAMAPKPKNAASSKKPLRIHNCKRSESESAHLTDHEGGGEGEVEEEEETSPPPSHGATSRSKTQAKSPERRQPARGTKGATPAPYSSKPPVKRPRTAARAVNPILPPSELAKLAAARASPPPKNAPDSSLSIPLCCAEAETSLSHHFLEFCLPENFPQFMVLPGVNDASFGFPLTVLSPNDPTNLPSYDDANLRRYFKGLLSVRGAACAAPWESFEAGDRHTQPFAAHIVAFYPPIAAHRPPTFTTDHPAVLGQVENGPALPRHGHEPFAEFVPYVEGRLMVLDELRAAHTQYSEHRHVETDRRNCLYNDLFTEYTSTLGKWEARKVDVVAELDARERSRAKAVKSASEKKLIGATPQSRTRLTPVTAGARVGSSGSGGACLAPLPISCLDDDTQKDDLPEAKVDQLAPVVDNKKRRPAGEPMNWAVPSFPPDMSGRKSKSKTVPETERLLTHGWQWSQIAGMHRFAEGMETEGIALHWLPALFYFTRGPGCTLCHDHNWACVCYYDGPDLVAACVCCLEQCHTCTPVADFNFAYMDGRVLLLNHRLFEAIIRNNTWLFSEVLGSDMVDKLKELAIVMSDGNICLPMDHATVASIAKAAVACRPFLAAVQASDADSVKQVMGMLSELAHVFETTSNDLNSFLAMRNVRDAEQATFLMSPDERMDDPEDNRSASQVRVVGGRGEGGRGLGRVRRHRPIAAACCQLHRPAGASVLDEHLTRRAPRFVLIFPPPPKYLLRDTQDPHWHALPLFRTAWDGAWRWGLIVGRCAGRMRADCTAPHSPLSASAVTNSHAIENAARAVCHCPVDRLLAQDAGGAVASGRRERGGRGRVVGRMSCRLESWAGCFSFCFPKCSGA</sequence>
<feature type="compositionally biased region" description="Acidic residues" evidence="1">
    <location>
        <begin position="87"/>
        <end position="97"/>
    </location>
</feature>
<protein>
    <submittedName>
        <fullName evidence="2">Uncharacterized protein</fullName>
    </submittedName>
</protein>
<comment type="caution">
    <text evidence="2">The sequence shown here is derived from an EMBL/GenBank/DDBJ whole genome shotgun (WGS) entry which is preliminary data.</text>
</comment>
<evidence type="ECO:0000313" key="2">
    <source>
        <dbReference type="EMBL" id="KAJ7704562.1"/>
    </source>
</evidence>
<dbReference type="Proteomes" id="UP001221757">
    <property type="component" value="Unassembled WGS sequence"/>
</dbReference>
<evidence type="ECO:0000256" key="1">
    <source>
        <dbReference type="SAM" id="MobiDB-lite"/>
    </source>
</evidence>
<dbReference type="EMBL" id="JARKIE010000010">
    <property type="protein sequence ID" value="KAJ7704562.1"/>
    <property type="molecule type" value="Genomic_DNA"/>
</dbReference>
<accession>A0AAD7GSW2</accession>